<feature type="region of interest" description="Disordered" evidence="1">
    <location>
        <begin position="1"/>
        <end position="33"/>
    </location>
</feature>
<reference evidence="2" key="1">
    <citation type="submission" date="2022-11" db="EMBL/GenBank/DDBJ databases">
        <authorList>
            <person name="Petersen C."/>
        </authorList>
    </citation>
    <scope>NUCLEOTIDE SEQUENCE</scope>
    <source>
        <strain evidence="2">IBT 30069</strain>
    </source>
</reference>
<feature type="compositionally biased region" description="Pro residues" evidence="1">
    <location>
        <begin position="1"/>
        <end position="11"/>
    </location>
</feature>
<dbReference type="EMBL" id="JAPQKH010000007">
    <property type="protein sequence ID" value="KAJ5087900.1"/>
    <property type="molecule type" value="Genomic_DNA"/>
</dbReference>
<dbReference type="OrthoDB" id="4222821at2759"/>
<evidence type="ECO:0000256" key="1">
    <source>
        <dbReference type="SAM" id="MobiDB-lite"/>
    </source>
</evidence>
<reference evidence="2" key="2">
    <citation type="journal article" date="2023" name="IMA Fungus">
        <title>Comparative genomic study of the Penicillium genus elucidates a diverse pangenome and 15 lateral gene transfer events.</title>
        <authorList>
            <person name="Petersen C."/>
            <person name="Sorensen T."/>
            <person name="Nielsen M.R."/>
            <person name="Sondergaard T.E."/>
            <person name="Sorensen J.L."/>
            <person name="Fitzpatrick D.A."/>
            <person name="Frisvad J.C."/>
            <person name="Nielsen K.L."/>
        </authorList>
    </citation>
    <scope>NUCLEOTIDE SEQUENCE</scope>
    <source>
        <strain evidence="2">IBT 30069</strain>
    </source>
</reference>
<sequence length="375" mass="40656">MARPTGRPPSRQPDVNEIPTSSETNIPSPGDSGINIVDCDLSLDSFLDSIGMQHTDAILDSNSLEDFQLFSQLPTGLRANSPTAKVSQQPRGDLGSSSQSATSPYQLNNTLFMPQAGPTDLGLSNCSPDRVETLLSQLHLELCNLLSCVRSAPWDVQDVLRLTISPESNASQDGGIGDSHPLIQVARISKELEKLLASLRPSTAAAVHTPQTITYDSGSPTLCTTQLLVALSCYIQIVSIYDSIFSTVFEYLATGGPAASLASLSTSQQPQQLSTPMLYLGGLPILPNRKLCGTLLVHQIEHQLERIEMFVGLPEHYRISSKSGDEGKDVVNGLFAGQHSQSLLHSVFQLGEFRPEDDTRSVRSLKLKMRQMKDL</sequence>
<keyword evidence="3" id="KW-1185">Reference proteome</keyword>
<dbReference type="Proteomes" id="UP001149165">
    <property type="component" value="Unassembled WGS sequence"/>
</dbReference>
<evidence type="ECO:0000313" key="2">
    <source>
        <dbReference type="EMBL" id="KAJ5087900.1"/>
    </source>
</evidence>
<comment type="caution">
    <text evidence="2">The sequence shown here is derived from an EMBL/GenBank/DDBJ whole genome shotgun (WGS) entry which is preliminary data.</text>
</comment>
<feature type="compositionally biased region" description="Polar residues" evidence="1">
    <location>
        <begin position="18"/>
        <end position="27"/>
    </location>
</feature>
<accession>A0A9W9K058</accession>
<gene>
    <name evidence="2" type="ORF">N7456_011516</name>
</gene>
<feature type="region of interest" description="Disordered" evidence="1">
    <location>
        <begin position="78"/>
        <end position="104"/>
    </location>
</feature>
<name>A0A9W9K058_9EURO</name>
<evidence type="ECO:0000313" key="3">
    <source>
        <dbReference type="Proteomes" id="UP001149165"/>
    </source>
</evidence>
<organism evidence="2 3">
    <name type="scientific">Penicillium angulare</name>
    <dbReference type="NCBI Taxonomy" id="116970"/>
    <lineage>
        <taxon>Eukaryota</taxon>
        <taxon>Fungi</taxon>
        <taxon>Dikarya</taxon>
        <taxon>Ascomycota</taxon>
        <taxon>Pezizomycotina</taxon>
        <taxon>Eurotiomycetes</taxon>
        <taxon>Eurotiomycetidae</taxon>
        <taxon>Eurotiales</taxon>
        <taxon>Aspergillaceae</taxon>
        <taxon>Penicillium</taxon>
    </lineage>
</organism>
<dbReference type="AlphaFoldDB" id="A0A9W9K058"/>
<proteinExistence type="predicted"/>
<protein>
    <submittedName>
        <fullName evidence="2">Uncharacterized protein</fullName>
    </submittedName>
</protein>